<feature type="compositionally biased region" description="Polar residues" evidence="1">
    <location>
        <begin position="13"/>
        <end position="22"/>
    </location>
</feature>
<proteinExistence type="predicted"/>
<name>A0AAN0KGJ0_9GAMM</name>
<dbReference type="RefSeq" id="WP_338659342.1">
    <property type="nucleotide sequence ID" value="NZ_AP028908.1"/>
</dbReference>
<dbReference type="AlphaFoldDB" id="A0AAN0KGJ0"/>
<protein>
    <submittedName>
        <fullName evidence="2">Uncharacterized protein</fullName>
    </submittedName>
</protein>
<gene>
    <name evidence="2" type="ORF">PEC302110_33730</name>
</gene>
<keyword evidence="3" id="KW-1185">Reference proteome</keyword>
<reference evidence="3" key="1">
    <citation type="journal article" date="2024" name="Int. J. Syst. Evol. Microbiol.">
        <title>Pectobacterium araliae sp. nov., a pathogen causing bacterial soft rot of Japanese angelica tree in Japan.</title>
        <authorList>
            <person name="Sawada H."/>
            <person name="Someya N."/>
            <person name="Morohoshi T."/>
            <person name="Ono M."/>
            <person name="Satou M."/>
        </authorList>
    </citation>
    <scope>NUCLEOTIDE SEQUENCE [LARGE SCALE GENOMIC DNA]</scope>
    <source>
        <strain evidence="3">MAFF 302110</strain>
    </source>
</reference>
<dbReference type="Proteomes" id="UP001377830">
    <property type="component" value="Chromosome"/>
</dbReference>
<evidence type="ECO:0000313" key="2">
    <source>
        <dbReference type="EMBL" id="BES86276.1"/>
    </source>
</evidence>
<feature type="compositionally biased region" description="Basic and acidic residues" evidence="1">
    <location>
        <begin position="39"/>
        <end position="49"/>
    </location>
</feature>
<evidence type="ECO:0000313" key="3">
    <source>
        <dbReference type="Proteomes" id="UP001377830"/>
    </source>
</evidence>
<dbReference type="EMBL" id="AP028908">
    <property type="protein sequence ID" value="BES86276.1"/>
    <property type="molecule type" value="Genomic_DNA"/>
</dbReference>
<accession>A0AAN0KGJ0</accession>
<evidence type="ECO:0000256" key="1">
    <source>
        <dbReference type="SAM" id="MobiDB-lite"/>
    </source>
</evidence>
<dbReference type="KEGG" id="parl:PEC302110_33730"/>
<organism evidence="2 3">
    <name type="scientific">Pectobacterium araliae</name>
    <dbReference type="NCBI Taxonomy" id="3073862"/>
    <lineage>
        <taxon>Bacteria</taxon>
        <taxon>Pseudomonadati</taxon>
        <taxon>Pseudomonadota</taxon>
        <taxon>Gammaproteobacteria</taxon>
        <taxon>Enterobacterales</taxon>
        <taxon>Pectobacteriaceae</taxon>
        <taxon>Pectobacterium</taxon>
    </lineage>
</organism>
<feature type="region of interest" description="Disordered" evidence="1">
    <location>
        <begin position="1"/>
        <end position="49"/>
    </location>
</feature>
<sequence>MLDFSHLFGGSKAKSSNSNDVIQSADEKEPIKVARPSQHSREHNVAISDEAKENPILAIRLLKETELSSKKIKAKLVSSPQGLSVFTQKFMEENDPTWEFQDDEEKARTALTYSVQNGDKNGFSAARNSATKALKKMEEPLTDDELQALAARSTQMINDSDPNSIDNLNARRKADEEYKETLAQAAARRNQQFRATGAVLPGDSRLVSGKAANPVNEAAKIKSRLDAGLPIIDMPPR</sequence>